<sequence>MSSVTIETLGITLPNIKQFMQAPAPTSHAWVYEGPKFNATVFGIRGNEERIPLHDHPGLCGFVKITSFSTKLRAAPPEGGIVEALFEGQRQLTPEDQAVHLIPGNGNIHEIRALVPATYFFDVLIPGYRSDGCGYYALSEPDAGLPPPNTPTLLRRIAAPAEHTTLTIPYTPVDRL</sequence>
<reference evidence="4" key="1">
    <citation type="submission" date="2023-06" db="EMBL/GenBank/DDBJ databases">
        <authorList>
            <person name="Delattre M."/>
        </authorList>
    </citation>
    <scope>NUCLEOTIDE SEQUENCE</scope>
    <source>
        <strain evidence="4">AF72</strain>
    </source>
</reference>
<dbReference type="PANTHER" id="PTHR22966:SF61">
    <property type="entry name" value="2-AMINOETHANETHIOL DIOXYGENASE"/>
    <property type="match status" value="1"/>
</dbReference>
<dbReference type="GO" id="GO:0016702">
    <property type="term" value="F:oxidoreductase activity, acting on single donors with incorporation of molecular oxygen, incorporation of two atoms of oxygen"/>
    <property type="evidence" value="ECO:0007669"/>
    <property type="project" value="InterPro"/>
</dbReference>
<dbReference type="GO" id="GO:0005739">
    <property type="term" value="C:mitochondrion"/>
    <property type="evidence" value="ECO:0007669"/>
    <property type="project" value="TreeGrafter"/>
</dbReference>
<dbReference type="GO" id="GO:0046872">
    <property type="term" value="F:metal ion binding"/>
    <property type="evidence" value="ECO:0007669"/>
    <property type="project" value="UniProtKB-KW"/>
</dbReference>
<dbReference type="Proteomes" id="UP001177023">
    <property type="component" value="Unassembled WGS sequence"/>
</dbReference>
<dbReference type="EMBL" id="CATQJA010002664">
    <property type="protein sequence ID" value="CAJ0582297.1"/>
    <property type="molecule type" value="Genomic_DNA"/>
</dbReference>
<evidence type="ECO:0000313" key="4">
    <source>
        <dbReference type="EMBL" id="CAJ0582297.1"/>
    </source>
</evidence>
<dbReference type="Pfam" id="PF07847">
    <property type="entry name" value="PCO_ADO"/>
    <property type="match status" value="1"/>
</dbReference>
<evidence type="ECO:0000256" key="2">
    <source>
        <dbReference type="ARBA" id="ARBA00023002"/>
    </source>
</evidence>
<protein>
    <submittedName>
        <fullName evidence="4">Uncharacterized protein</fullName>
    </submittedName>
</protein>
<dbReference type="SUPFAM" id="SSF51182">
    <property type="entry name" value="RmlC-like cupins"/>
    <property type="match status" value="1"/>
</dbReference>
<accession>A0AA36D9N8</accession>
<evidence type="ECO:0000256" key="1">
    <source>
        <dbReference type="ARBA" id="ARBA00022723"/>
    </source>
</evidence>
<evidence type="ECO:0000313" key="5">
    <source>
        <dbReference type="Proteomes" id="UP001177023"/>
    </source>
</evidence>
<organism evidence="4 5">
    <name type="scientific">Mesorhabditis spiculigera</name>
    <dbReference type="NCBI Taxonomy" id="96644"/>
    <lineage>
        <taxon>Eukaryota</taxon>
        <taxon>Metazoa</taxon>
        <taxon>Ecdysozoa</taxon>
        <taxon>Nematoda</taxon>
        <taxon>Chromadorea</taxon>
        <taxon>Rhabditida</taxon>
        <taxon>Rhabditina</taxon>
        <taxon>Rhabditomorpha</taxon>
        <taxon>Rhabditoidea</taxon>
        <taxon>Rhabditidae</taxon>
        <taxon>Mesorhabditinae</taxon>
        <taxon>Mesorhabditis</taxon>
    </lineage>
</organism>
<gene>
    <name evidence="4" type="ORF">MSPICULIGERA_LOCUS20436</name>
</gene>
<evidence type="ECO:0000256" key="3">
    <source>
        <dbReference type="ARBA" id="ARBA00023004"/>
    </source>
</evidence>
<keyword evidence="2" id="KW-0560">Oxidoreductase</keyword>
<dbReference type="InterPro" id="IPR011051">
    <property type="entry name" value="RmlC_Cupin_sf"/>
</dbReference>
<feature type="non-terminal residue" evidence="4">
    <location>
        <position position="1"/>
    </location>
</feature>
<keyword evidence="3" id="KW-0408">Iron</keyword>
<keyword evidence="1" id="KW-0479">Metal-binding</keyword>
<name>A0AA36D9N8_9BILA</name>
<dbReference type="PANTHER" id="PTHR22966">
    <property type="entry name" value="2-AMINOETHANETHIOL DIOXYGENASE"/>
    <property type="match status" value="1"/>
</dbReference>
<dbReference type="InterPro" id="IPR012864">
    <property type="entry name" value="PCO/ADO"/>
</dbReference>
<comment type="caution">
    <text evidence="4">The sequence shown here is derived from an EMBL/GenBank/DDBJ whole genome shotgun (WGS) entry which is preliminary data.</text>
</comment>
<proteinExistence type="predicted"/>
<dbReference type="AlphaFoldDB" id="A0AA36D9N8"/>
<keyword evidence="5" id="KW-1185">Reference proteome</keyword>